<dbReference type="CDD" id="cd03801">
    <property type="entry name" value="GT4_PimA-like"/>
    <property type="match status" value="1"/>
</dbReference>
<name>A0A0G0KBR9_9BACT</name>
<dbReference type="Pfam" id="PF13439">
    <property type="entry name" value="Glyco_transf_4"/>
    <property type="match status" value="1"/>
</dbReference>
<accession>A0A0G0KBR9</accession>
<dbReference type="AlphaFoldDB" id="A0A0G0KBR9"/>
<gene>
    <name evidence="3" type="ORF">US53_C0003G0003</name>
</gene>
<evidence type="ECO:0000259" key="2">
    <source>
        <dbReference type="Pfam" id="PF13439"/>
    </source>
</evidence>
<dbReference type="InterPro" id="IPR028098">
    <property type="entry name" value="Glyco_trans_4-like_N"/>
</dbReference>
<keyword evidence="3" id="KW-0808">Transferase</keyword>
<dbReference type="InterPro" id="IPR001296">
    <property type="entry name" value="Glyco_trans_1"/>
</dbReference>
<dbReference type="Proteomes" id="UP000034591">
    <property type="component" value="Unassembled WGS sequence"/>
</dbReference>
<dbReference type="Pfam" id="PF00534">
    <property type="entry name" value="Glycos_transf_1"/>
    <property type="match status" value="1"/>
</dbReference>
<feature type="domain" description="Glycosyl transferase family 1" evidence="1">
    <location>
        <begin position="186"/>
        <end position="346"/>
    </location>
</feature>
<dbReference type="SUPFAM" id="SSF53756">
    <property type="entry name" value="UDP-Glycosyltransferase/glycogen phosphorylase"/>
    <property type="match status" value="1"/>
</dbReference>
<evidence type="ECO:0000313" key="4">
    <source>
        <dbReference type="Proteomes" id="UP000034591"/>
    </source>
</evidence>
<evidence type="ECO:0000259" key="1">
    <source>
        <dbReference type="Pfam" id="PF00534"/>
    </source>
</evidence>
<dbReference type="EMBL" id="LBTI01000003">
    <property type="protein sequence ID" value="KKQ38036.1"/>
    <property type="molecule type" value="Genomic_DNA"/>
</dbReference>
<proteinExistence type="predicted"/>
<dbReference type="PANTHER" id="PTHR12526">
    <property type="entry name" value="GLYCOSYLTRANSFERASE"/>
    <property type="match status" value="1"/>
</dbReference>
<feature type="domain" description="Glycosyltransferase subfamily 4-like N-terminal" evidence="2">
    <location>
        <begin position="24"/>
        <end position="179"/>
    </location>
</feature>
<protein>
    <submittedName>
        <fullName evidence="3">Glycosyl transferase</fullName>
    </submittedName>
</protein>
<dbReference type="Gene3D" id="3.40.50.2000">
    <property type="entry name" value="Glycogen Phosphorylase B"/>
    <property type="match status" value="2"/>
</dbReference>
<dbReference type="PANTHER" id="PTHR12526:SF584">
    <property type="entry name" value="GLYCOSYLTRANSFERASE"/>
    <property type="match status" value="1"/>
</dbReference>
<organism evidence="3 4">
    <name type="scientific">Candidatus Woesebacteria bacterium GW2011_GWA1_37_7</name>
    <dbReference type="NCBI Taxonomy" id="1618545"/>
    <lineage>
        <taxon>Bacteria</taxon>
        <taxon>Candidatus Woeseibacteriota</taxon>
    </lineage>
</organism>
<reference evidence="3 4" key="1">
    <citation type="journal article" date="2015" name="Nature">
        <title>rRNA introns, odd ribosomes, and small enigmatic genomes across a large radiation of phyla.</title>
        <authorList>
            <person name="Brown C.T."/>
            <person name="Hug L.A."/>
            <person name="Thomas B.C."/>
            <person name="Sharon I."/>
            <person name="Castelle C.J."/>
            <person name="Singh A."/>
            <person name="Wilkins M.J."/>
            <person name="Williams K.H."/>
            <person name="Banfield J.F."/>
        </authorList>
    </citation>
    <scope>NUCLEOTIDE SEQUENCE [LARGE SCALE GENOMIC DNA]</scope>
</reference>
<sequence length="370" mass="41853">MVSKNLKITILDFDDIKNPLLGAGGARATYALGSRFASKGHCVEVICSKYSGFRDRVEKGISYKHIGLSSGNNRLNNIIYILTLPFAVRRIRADVIIECFTSPISTLFSPLFTKIPVVAVPTSFEAERFAEKYHLPFQYIENFGLRFYKYFIAPSKYFEDKILEVNSHVVTKICPLGVDKNHLSIKPKTPKYILYLGRFDIGQKGLDLLIAAYAKVCNELKIQLLLVGFGPDRARIIKIINDLGMQKHIKLVGPKYKKEKLELLSKALFFVAPSRHEGFCLAALEALAVGVPVVSFDIPGLSWVSNEVSLKAKAFDDNDYAIKMIRASNPAINNKLRRKCKRFARNFSWEKVANEYLAFFNTVLNMHEKK</sequence>
<dbReference type="GO" id="GO:0016757">
    <property type="term" value="F:glycosyltransferase activity"/>
    <property type="evidence" value="ECO:0007669"/>
    <property type="project" value="InterPro"/>
</dbReference>
<dbReference type="STRING" id="1618545.US53_C0003G0003"/>
<comment type="caution">
    <text evidence="3">The sequence shown here is derived from an EMBL/GenBank/DDBJ whole genome shotgun (WGS) entry which is preliminary data.</text>
</comment>
<evidence type="ECO:0000313" key="3">
    <source>
        <dbReference type="EMBL" id="KKQ38036.1"/>
    </source>
</evidence>